<reference evidence="7" key="1">
    <citation type="journal article" date="2014" name="Int. J. Syst. Evol. Microbiol.">
        <title>Complete genome sequence of Corynebacterium casei LMG S-19264T (=DSM 44701T), isolated from a smear-ripened cheese.</title>
        <authorList>
            <consortium name="US DOE Joint Genome Institute (JGI-PGF)"/>
            <person name="Walter F."/>
            <person name="Albersmeier A."/>
            <person name="Kalinowski J."/>
            <person name="Ruckert C."/>
        </authorList>
    </citation>
    <scope>NUCLEOTIDE SEQUENCE</scope>
    <source>
        <strain evidence="7">CGMCC 1.15762</strain>
    </source>
</reference>
<evidence type="ECO:0000256" key="4">
    <source>
        <dbReference type="ARBA" id="ARBA00023288"/>
    </source>
</evidence>
<evidence type="ECO:0000313" key="7">
    <source>
        <dbReference type="EMBL" id="GGG67285.1"/>
    </source>
</evidence>
<feature type="domain" description="Lysozyme inhibitor LprI-like N-terminal" evidence="5">
    <location>
        <begin position="9"/>
        <end position="68"/>
    </location>
</feature>
<dbReference type="Pfam" id="PF09864">
    <property type="entry name" value="MliC"/>
    <property type="match status" value="1"/>
</dbReference>
<evidence type="ECO:0008006" key="9">
    <source>
        <dbReference type="Google" id="ProtNLM"/>
    </source>
</evidence>
<dbReference type="PANTHER" id="PTHR37549">
    <property type="entry name" value="LIPOPROTEIN LPRI"/>
    <property type="match status" value="1"/>
</dbReference>
<name>A0A8J3EF15_9RHOB</name>
<keyword evidence="3" id="KW-0564">Palmitate</keyword>
<protein>
    <recommendedName>
        <fullName evidence="9">Lysozyme inhibitor LprI N-terminal domain-containing protein</fullName>
    </recommendedName>
</protein>
<dbReference type="Pfam" id="PF07007">
    <property type="entry name" value="LprI"/>
    <property type="match status" value="1"/>
</dbReference>
<dbReference type="AlphaFoldDB" id="A0A8J3EF15"/>
<evidence type="ECO:0000256" key="1">
    <source>
        <dbReference type="ARBA" id="ARBA00022729"/>
    </source>
</evidence>
<gene>
    <name evidence="7" type="ORF">GCM10011415_12770</name>
</gene>
<proteinExistence type="predicted"/>
<comment type="caution">
    <text evidence="7">The sequence shown here is derived from an EMBL/GenBank/DDBJ whole genome shotgun (WGS) entry which is preliminary data.</text>
</comment>
<dbReference type="Gene3D" id="1.20.1270.180">
    <property type="match status" value="1"/>
</dbReference>
<dbReference type="EMBL" id="BMJV01000002">
    <property type="protein sequence ID" value="GGG67285.1"/>
    <property type="molecule type" value="Genomic_DNA"/>
</dbReference>
<reference evidence="7" key="2">
    <citation type="submission" date="2020-09" db="EMBL/GenBank/DDBJ databases">
        <authorList>
            <person name="Sun Q."/>
            <person name="Zhou Y."/>
        </authorList>
    </citation>
    <scope>NUCLEOTIDE SEQUENCE</scope>
    <source>
        <strain evidence="7">CGMCC 1.15762</strain>
    </source>
</reference>
<keyword evidence="1" id="KW-0732">Signal</keyword>
<feature type="domain" description="C-type lysozyme inhibitor" evidence="6">
    <location>
        <begin position="110"/>
        <end position="174"/>
    </location>
</feature>
<evidence type="ECO:0000313" key="8">
    <source>
        <dbReference type="Proteomes" id="UP000617145"/>
    </source>
</evidence>
<dbReference type="Proteomes" id="UP000617145">
    <property type="component" value="Unassembled WGS sequence"/>
</dbReference>
<organism evidence="7 8">
    <name type="scientific">Salipiger pallidus</name>
    <dbReference type="NCBI Taxonomy" id="1775170"/>
    <lineage>
        <taxon>Bacteria</taxon>
        <taxon>Pseudomonadati</taxon>
        <taxon>Pseudomonadota</taxon>
        <taxon>Alphaproteobacteria</taxon>
        <taxon>Rhodobacterales</taxon>
        <taxon>Roseobacteraceae</taxon>
        <taxon>Salipiger</taxon>
    </lineage>
</organism>
<dbReference type="GO" id="GO:0005576">
    <property type="term" value="C:extracellular region"/>
    <property type="evidence" value="ECO:0007669"/>
    <property type="project" value="TreeGrafter"/>
</dbReference>
<accession>A0A8J3EF15</accession>
<dbReference type="Gene3D" id="2.40.128.200">
    <property type="match status" value="1"/>
</dbReference>
<keyword evidence="2" id="KW-0472">Membrane</keyword>
<dbReference type="InterPro" id="IPR018660">
    <property type="entry name" value="MliC"/>
</dbReference>
<evidence type="ECO:0000256" key="3">
    <source>
        <dbReference type="ARBA" id="ARBA00023139"/>
    </source>
</evidence>
<dbReference type="InterPro" id="IPR036328">
    <property type="entry name" value="MliC_sf"/>
</dbReference>
<sequence length="189" mass="20090">MALEPSFDCSKAGGSAEEAVCASDALASMDLELARLYSAAANGPNMTPERLSELKAMQRGWIKGRDECWKDGDGLESCVAAEYGMRIFDLRQGYSDARADEGASTGPFAYVCDGVEGAISAVFINTNDPMAVLHWGERVITMPQVPAASGVHYRGDWLGETANFWTKGDEASFAPSGEIGVGCVMDETG</sequence>
<dbReference type="PANTHER" id="PTHR37549:SF1">
    <property type="entry name" value="LIPOPROTEIN LPRI"/>
    <property type="match status" value="1"/>
</dbReference>
<evidence type="ECO:0000259" key="5">
    <source>
        <dbReference type="Pfam" id="PF07007"/>
    </source>
</evidence>
<keyword evidence="8" id="KW-1185">Reference proteome</keyword>
<keyword evidence="4" id="KW-0449">Lipoprotein</keyword>
<evidence type="ECO:0000259" key="6">
    <source>
        <dbReference type="Pfam" id="PF09864"/>
    </source>
</evidence>
<evidence type="ECO:0000256" key="2">
    <source>
        <dbReference type="ARBA" id="ARBA00023136"/>
    </source>
</evidence>
<dbReference type="InterPro" id="IPR009739">
    <property type="entry name" value="LprI-like_N"/>
</dbReference>
<dbReference type="SUPFAM" id="SSF141488">
    <property type="entry name" value="YdhA-like"/>
    <property type="match status" value="1"/>
</dbReference>
<dbReference type="InterPro" id="IPR052755">
    <property type="entry name" value="Lysozyme_Inhibitor_LprI"/>
</dbReference>